<keyword evidence="4" id="KW-1185">Reference proteome</keyword>
<keyword evidence="2" id="KW-1133">Transmembrane helix</keyword>
<feature type="compositionally biased region" description="Polar residues" evidence="1">
    <location>
        <begin position="279"/>
        <end position="295"/>
    </location>
</feature>
<dbReference type="VEuPathDB" id="FungiDB:MFRU_007g02080"/>
<feature type="compositionally biased region" description="Polar residues" evidence="1">
    <location>
        <begin position="136"/>
        <end position="152"/>
    </location>
</feature>
<keyword evidence="2" id="KW-0472">Membrane</keyword>
<feature type="compositionally biased region" description="Low complexity" evidence="1">
    <location>
        <begin position="109"/>
        <end position="118"/>
    </location>
</feature>
<feature type="compositionally biased region" description="Low complexity" evidence="1">
    <location>
        <begin position="223"/>
        <end position="232"/>
    </location>
</feature>
<proteinExistence type="predicted"/>
<feature type="region of interest" description="Disordered" evidence="1">
    <location>
        <begin position="195"/>
        <end position="299"/>
    </location>
</feature>
<reference evidence="3 4" key="1">
    <citation type="submission" date="2019-06" db="EMBL/GenBank/DDBJ databases">
        <title>Genome Sequence of the Brown Rot Fungal Pathogen Monilinia fructicola.</title>
        <authorList>
            <person name="De Miccolis Angelini R.M."/>
            <person name="Landi L."/>
            <person name="Abate D."/>
            <person name="Pollastro S."/>
            <person name="Romanazzi G."/>
            <person name="Faretra F."/>
        </authorList>
    </citation>
    <scope>NUCLEOTIDE SEQUENCE [LARGE SCALE GENOMIC DNA]</scope>
    <source>
        <strain evidence="3 4">Mfrc123</strain>
    </source>
</reference>
<feature type="compositionally biased region" description="Polar residues" evidence="1">
    <location>
        <begin position="161"/>
        <end position="178"/>
    </location>
</feature>
<protein>
    <submittedName>
        <fullName evidence="3">Uncharacterized protein</fullName>
    </submittedName>
</protein>
<gene>
    <name evidence="3" type="ORF">EYC84_010170</name>
</gene>
<dbReference type="PANTHER" id="PTHR40623:SF2">
    <property type="entry name" value="INTEGRAL MEMBRANE PROTEIN"/>
    <property type="match status" value="1"/>
</dbReference>
<dbReference type="PANTHER" id="PTHR40623">
    <property type="entry name" value="INTEGRAL MEMBRANE PROTEIN"/>
    <property type="match status" value="1"/>
</dbReference>
<name>A0A5M9JCU8_MONFR</name>
<feature type="transmembrane region" description="Helical" evidence="2">
    <location>
        <begin position="15"/>
        <end position="36"/>
    </location>
</feature>
<comment type="caution">
    <text evidence="3">The sequence shown here is derived from an EMBL/GenBank/DDBJ whole genome shotgun (WGS) entry which is preliminary data.</text>
</comment>
<accession>A0A5M9JCU8</accession>
<dbReference type="EMBL" id="VICG01000011">
    <property type="protein sequence ID" value="KAA8567101.1"/>
    <property type="molecule type" value="Genomic_DNA"/>
</dbReference>
<sequence length="493" mass="54823">MAISFFNSWELWEKMTFVLGCAIVAVFCVGYIKLLWTNRIVARQEIIDEEKRVKIQELRQSGQFVETRKEVDIPFGVRAIQSGIQVDGIWISGTNTPVPSIKLHRHSSYEPSSSDSTSNAHVSPDGYNHPTPPKTNQPNSRYSESALLSSHRSVSDDDTITSEPRSSSRQRATYTPKRSSLLRFGTVGEHQYDEETLGHLQGNEEADRVYTHRPRGGHRESDSSISDAAAAADNERSSGTSDDSDETFSRVKHSKTNRPFNYSTRTPSPDVLTPALPSFSHQPTTKGKGQYSSIPLSPDDEETNPFVSSHMSLTDRTFGSNLNSVEDQRYTDHTVESRAPLLKNPSPSSQFIPGELHQNKAIRKVNSGFEILPAGTFGTQLPPVDDVKGKGVDRRESWSLNKLEQIAPQPNKLQKKTRFSMASMPNTNDVFWRGAMGGLSNGGTMGVNFMEMVLHQSLWPKLELFAISHSEGIFMFKGEGLICMGGGRIWKGK</sequence>
<dbReference type="AlphaFoldDB" id="A0A5M9JCU8"/>
<keyword evidence="2" id="KW-0812">Transmembrane</keyword>
<evidence type="ECO:0000313" key="4">
    <source>
        <dbReference type="Proteomes" id="UP000322873"/>
    </source>
</evidence>
<evidence type="ECO:0000256" key="1">
    <source>
        <dbReference type="SAM" id="MobiDB-lite"/>
    </source>
</evidence>
<evidence type="ECO:0000313" key="3">
    <source>
        <dbReference type="EMBL" id="KAA8567101.1"/>
    </source>
</evidence>
<organism evidence="3 4">
    <name type="scientific">Monilinia fructicola</name>
    <name type="common">Brown rot fungus</name>
    <name type="synonym">Ciboria fructicola</name>
    <dbReference type="NCBI Taxonomy" id="38448"/>
    <lineage>
        <taxon>Eukaryota</taxon>
        <taxon>Fungi</taxon>
        <taxon>Dikarya</taxon>
        <taxon>Ascomycota</taxon>
        <taxon>Pezizomycotina</taxon>
        <taxon>Leotiomycetes</taxon>
        <taxon>Helotiales</taxon>
        <taxon>Sclerotiniaceae</taxon>
        <taxon>Monilinia</taxon>
    </lineage>
</organism>
<feature type="compositionally biased region" description="Polar residues" evidence="1">
    <location>
        <begin position="257"/>
        <end position="267"/>
    </location>
</feature>
<feature type="region of interest" description="Disordered" evidence="1">
    <location>
        <begin position="102"/>
        <end position="182"/>
    </location>
</feature>
<dbReference type="Proteomes" id="UP000322873">
    <property type="component" value="Unassembled WGS sequence"/>
</dbReference>
<evidence type="ECO:0000256" key="2">
    <source>
        <dbReference type="SAM" id="Phobius"/>
    </source>
</evidence>